<protein>
    <submittedName>
        <fullName evidence="1">Uncharacterized protein</fullName>
    </submittedName>
</protein>
<organism evidence="1 2">
    <name type="scientific">Portunus trituberculatus</name>
    <name type="common">Swimming crab</name>
    <name type="synonym">Neptunus trituberculatus</name>
    <dbReference type="NCBI Taxonomy" id="210409"/>
    <lineage>
        <taxon>Eukaryota</taxon>
        <taxon>Metazoa</taxon>
        <taxon>Ecdysozoa</taxon>
        <taxon>Arthropoda</taxon>
        <taxon>Crustacea</taxon>
        <taxon>Multicrustacea</taxon>
        <taxon>Malacostraca</taxon>
        <taxon>Eumalacostraca</taxon>
        <taxon>Eucarida</taxon>
        <taxon>Decapoda</taxon>
        <taxon>Pleocyemata</taxon>
        <taxon>Brachyura</taxon>
        <taxon>Eubrachyura</taxon>
        <taxon>Portunoidea</taxon>
        <taxon>Portunidae</taxon>
        <taxon>Portuninae</taxon>
        <taxon>Portunus</taxon>
    </lineage>
</organism>
<proteinExistence type="predicted"/>
<dbReference type="EMBL" id="VSRR010022398">
    <property type="protein sequence ID" value="MPC64667.1"/>
    <property type="molecule type" value="Genomic_DNA"/>
</dbReference>
<dbReference type="Proteomes" id="UP000324222">
    <property type="component" value="Unassembled WGS sequence"/>
</dbReference>
<accession>A0A5B7H5P2</accession>
<gene>
    <name evidence="1" type="ORF">E2C01_058787</name>
</gene>
<sequence length="49" mass="5094">MTDHTRKVKPAGVTSISYLADISPGVELKIPAGGKVCWRGGARGLREGG</sequence>
<keyword evidence="2" id="KW-1185">Reference proteome</keyword>
<comment type="caution">
    <text evidence="1">The sequence shown here is derived from an EMBL/GenBank/DDBJ whole genome shotgun (WGS) entry which is preliminary data.</text>
</comment>
<evidence type="ECO:0000313" key="1">
    <source>
        <dbReference type="EMBL" id="MPC64667.1"/>
    </source>
</evidence>
<evidence type="ECO:0000313" key="2">
    <source>
        <dbReference type="Proteomes" id="UP000324222"/>
    </source>
</evidence>
<name>A0A5B7H5P2_PORTR</name>
<reference evidence="1 2" key="1">
    <citation type="submission" date="2019-05" db="EMBL/GenBank/DDBJ databases">
        <title>Another draft genome of Portunus trituberculatus and its Hox gene families provides insights of decapod evolution.</title>
        <authorList>
            <person name="Jeong J.-H."/>
            <person name="Song I."/>
            <person name="Kim S."/>
            <person name="Choi T."/>
            <person name="Kim D."/>
            <person name="Ryu S."/>
            <person name="Kim W."/>
        </authorList>
    </citation>
    <scope>NUCLEOTIDE SEQUENCE [LARGE SCALE GENOMIC DNA]</scope>
    <source>
        <tissue evidence="1">Muscle</tissue>
    </source>
</reference>
<dbReference type="AlphaFoldDB" id="A0A5B7H5P2"/>